<dbReference type="Gene3D" id="3.40.50.1000">
    <property type="entry name" value="HAD superfamily/HAD-like"/>
    <property type="match status" value="1"/>
</dbReference>
<dbReference type="PANTHER" id="PTHR20889">
    <property type="entry name" value="PHOSPHATASE, ORPHAN 1, 2"/>
    <property type="match status" value="1"/>
</dbReference>
<dbReference type="Pfam" id="PF06888">
    <property type="entry name" value="Put_Phosphatase"/>
    <property type="match status" value="1"/>
</dbReference>
<name>A0A8T2V0N2_CERRI</name>
<dbReference type="Proteomes" id="UP000825935">
    <property type="component" value="Chromosome 4"/>
</dbReference>
<dbReference type="AlphaFoldDB" id="A0A8T2V0N2"/>
<reference evidence="1" key="1">
    <citation type="submission" date="2021-08" db="EMBL/GenBank/DDBJ databases">
        <title>WGS assembly of Ceratopteris richardii.</title>
        <authorList>
            <person name="Marchant D.B."/>
            <person name="Chen G."/>
            <person name="Jenkins J."/>
            <person name="Shu S."/>
            <person name="Leebens-Mack J."/>
            <person name="Grimwood J."/>
            <person name="Schmutz J."/>
            <person name="Soltis P."/>
            <person name="Soltis D."/>
            <person name="Chen Z.-H."/>
        </authorList>
    </citation>
    <scope>NUCLEOTIDE SEQUENCE</scope>
    <source>
        <strain evidence="1">Whitten #5841</strain>
        <tissue evidence="1">Leaf</tissue>
    </source>
</reference>
<gene>
    <name evidence="1" type="ORF">KP509_04G112000</name>
</gene>
<dbReference type="InterPro" id="IPR016965">
    <property type="entry name" value="Pase_PHOSPHO-typ"/>
</dbReference>
<proteinExistence type="predicted"/>
<protein>
    <submittedName>
        <fullName evidence="1">Uncharacterized protein</fullName>
    </submittedName>
</protein>
<keyword evidence="2" id="KW-1185">Reference proteome</keyword>
<accession>A0A8T2V0N2</accession>
<dbReference type="GO" id="GO:0016791">
    <property type="term" value="F:phosphatase activity"/>
    <property type="evidence" value="ECO:0007669"/>
    <property type="project" value="InterPro"/>
</dbReference>
<organism evidence="1 2">
    <name type="scientific">Ceratopteris richardii</name>
    <name type="common">Triangle waterfern</name>
    <dbReference type="NCBI Taxonomy" id="49495"/>
    <lineage>
        <taxon>Eukaryota</taxon>
        <taxon>Viridiplantae</taxon>
        <taxon>Streptophyta</taxon>
        <taxon>Embryophyta</taxon>
        <taxon>Tracheophyta</taxon>
        <taxon>Polypodiopsida</taxon>
        <taxon>Polypodiidae</taxon>
        <taxon>Polypodiales</taxon>
        <taxon>Pteridineae</taxon>
        <taxon>Pteridaceae</taxon>
        <taxon>Parkerioideae</taxon>
        <taxon>Ceratopteris</taxon>
    </lineage>
</organism>
<dbReference type="SUPFAM" id="SSF56784">
    <property type="entry name" value="HAD-like"/>
    <property type="match status" value="1"/>
</dbReference>
<dbReference type="EMBL" id="CM035409">
    <property type="protein sequence ID" value="KAH7440538.1"/>
    <property type="molecule type" value="Genomic_DNA"/>
</dbReference>
<dbReference type="InterPro" id="IPR023214">
    <property type="entry name" value="HAD_sf"/>
</dbReference>
<dbReference type="OrthoDB" id="10267182at2759"/>
<evidence type="ECO:0000313" key="2">
    <source>
        <dbReference type="Proteomes" id="UP000825935"/>
    </source>
</evidence>
<dbReference type="PANTHER" id="PTHR20889:SF12">
    <property type="entry name" value="LP01149P"/>
    <property type="match status" value="1"/>
</dbReference>
<comment type="caution">
    <text evidence="1">The sequence shown here is derived from an EMBL/GenBank/DDBJ whole genome shotgun (WGS) entry which is preliminary data.</text>
</comment>
<evidence type="ECO:0000313" key="1">
    <source>
        <dbReference type="EMBL" id="KAH7440538.1"/>
    </source>
</evidence>
<sequence>MTAPHLMPSPLLILDFDETLVDVDSSEWVAEKLGATSLFDDLRWVRGMPWHRAMNVVLQDLHSRGVSIASIRQAICIISDANTFFIEEAIAHHGLGSIVTQIHSNPAWIDAMGCLHYDDLHGQVLPPHDCPLCPPNMCKGSILENIRAAEWNSEMLHVIYAGDGSGDLCPALRLSEGDYVLPRKEYPLSKLVVEHDVKAKVYSWINLHDAVLECLRSHGYDCLCDWIHGPFSSKNPSDGKSTHKGSASAYDTFCLINSCPTTKFSFCSQQKTGHAASLCCTAPTHLKIHIGNKRFAHHRRQSWFYRTTNQLSSVHRHKFRVGHSCPLSFCSAGAI</sequence>
<dbReference type="InterPro" id="IPR036412">
    <property type="entry name" value="HAD-like_sf"/>
</dbReference>